<dbReference type="EMBL" id="WLZY01000006">
    <property type="protein sequence ID" value="NDL58983.1"/>
    <property type="molecule type" value="Genomic_DNA"/>
</dbReference>
<dbReference type="Gene3D" id="3.40.50.300">
    <property type="entry name" value="P-loop containing nucleotide triphosphate hydrolases"/>
    <property type="match status" value="1"/>
</dbReference>
<dbReference type="Proteomes" id="UP000460435">
    <property type="component" value="Unassembled WGS sequence"/>
</dbReference>
<dbReference type="Pfam" id="PF01926">
    <property type="entry name" value="MMR_HSR1"/>
    <property type="match status" value="1"/>
</dbReference>
<feature type="transmembrane region" description="Helical" evidence="1">
    <location>
        <begin position="385"/>
        <end position="407"/>
    </location>
</feature>
<organism evidence="3 4">
    <name type="scientific">Phytoactinopolyspora mesophila</name>
    <dbReference type="NCBI Taxonomy" id="2650750"/>
    <lineage>
        <taxon>Bacteria</taxon>
        <taxon>Bacillati</taxon>
        <taxon>Actinomycetota</taxon>
        <taxon>Actinomycetes</taxon>
        <taxon>Jiangellales</taxon>
        <taxon>Jiangellaceae</taxon>
        <taxon>Phytoactinopolyspora</taxon>
    </lineage>
</organism>
<dbReference type="InterPro" id="IPR005662">
    <property type="entry name" value="GTPase_Era-like"/>
</dbReference>
<accession>A0A7K3M6P0</accession>
<keyword evidence="4" id="KW-1185">Reference proteome</keyword>
<sequence>MTTRLGAISGALEAGAGRFFDPSTTEARAVLERAGARLELSLEHTVVALAGSTGSGKSSLFNAICGMDIARVGVRRPTTSLPLACIWGAEGVDPLLDWLEVPALNRVSRESVLDSGEDDALDGLVLLDLPDHDSTESMHRDTVDRLVELVDLFIWVMDPQKYADAVIHEQYLRPLSAHSDVTVVLLNQVDRLPEADAEACLNDLRRLLDEDGLASAPLLPVSAATGVGLDILTERLRVAVLERQAIRNRIEADAQRIAARMESALGSTSPGEIGETETERLVASLGAAAGIDVMAEQAGEAYLRRGSAGVLPEPPPVDRPTVEAAVHEVGRAAMGSLAGGWGGSVRALAAEQATKVPAALHDTLMAVDLYRPPSGRWRLSGVLEWLALIAGLFGGLWALLLELAARLDLAWLNEIDLPDPDVAGSSLPLILLVAGGFVGLVLTAARFGVARRARRQRTEEAERLLRDVVADVADEMVISPLRVEIDRYHTFRAALAEASE</sequence>
<protein>
    <submittedName>
        <fullName evidence="3">ABC transporter</fullName>
    </submittedName>
</protein>
<keyword evidence="1" id="KW-1133">Transmembrane helix</keyword>
<dbReference type="PANTHER" id="PTHR42698">
    <property type="entry name" value="GTPASE ERA"/>
    <property type="match status" value="1"/>
</dbReference>
<keyword evidence="1" id="KW-0812">Transmembrane</keyword>
<keyword evidence="1" id="KW-0472">Membrane</keyword>
<dbReference type="GO" id="GO:0005525">
    <property type="term" value="F:GTP binding"/>
    <property type="evidence" value="ECO:0007669"/>
    <property type="project" value="InterPro"/>
</dbReference>
<evidence type="ECO:0000259" key="2">
    <source>
        <dbReference type="Pfam" id="PF01926"/>
    </source>
</evidence>
<gene>
    <name evidence="3" type="ORF">F7O44_18105</name>
</gene>
<dbReference type="RefSeq" id="WP_162451681.1">
    <property type="nucleotide sequence ID" value="NZ_WLZY01000006.1"/>
</dbReference>
<evidence type="ECO:0000313" key="4">
    <source>
        <dbReference type="Proteomes" id="UP000460435"/>
    </source>
</evidence>
<dbReference type="GO" id="GO:0000028">
    <property type="term" value="P:ribosomal small subunit assembly"/>
    <property type="evidence" value="ECO:0007669"/>
    <property type="project" value="TreeGrafter"/>
</dbReference>
<dbReference type="GO" id="GO:0043024">
    <property type="term" value="F:ribosomal small subunit binding"/>
    <property type="evidence" value="ECO:0007669"/>
    <property type="project" value="TreeGrafter"/>
</dbReference>
<feature type="domain" description="G" evidence="2">
    <location>
        <begin position="47"/>
        <end position="170"/>
    </location>
</feature>
<name>A0A7K3M6P0_9ACTN</name>
<evidence type="ECO:0000313" key="3">
    <source>
        <dbReference type="EMBL" id="NDL58983.1"/>
    </source>
</evidence>
<feature type="transmembrane region" description="Helical" evidence="1">
    <location>
        <begin position="427"/>
        <end position="449"/>
    </location>
</feature>
<dbReference type="PANTHER" id="PTHR42698:SF1">
    <property type="entry name" value="GTPASE ERA, MITOCHONDRIAL"/>
    <property type="match status" value="1"/>
</dbReference>
<dbReference type="AlphaFoldDB" id="A0A7K3M6P0"/>
<dbReference type="GO" id="GO:0019843">
    <property type="term" value="F:rRNA binding"/>
    <property type="evidence" value="ECO:0007669"/>
    <property type="project" value="TreeGrafter"/>
</dbReference>
<proteinExistence type="predicted"/>
<evidence type="ECO:0000256" key="1">
    <source>
        <dbReference type="SAM" id="Phobius"/>
    </source>
</evidence>
<dbReference type="GO" id="GO:0005829">
    <property type="term" value="C:cytosol"/>
    <property type="evidence" value="ECO:0007669"/>
    <property type="project" value="TreeGrafter"/>
</dbReference>
<dbReference type="InterPro" id="IPR027417">
    <property type="entry name" value="P-loop_NTPase"/>
</dbReference>
<dbReference type="SUPFAM" id="SSF52540">
    <property type="entry name" value="P-loop containing nucleoside triphosphate hydrolases"/>
    <property type="match status" value="1"/>
</dbReference>
<reference evidence="3 4" key="1">
    <citation type="submission" date="2019-11" db="EMBL/GenBank/DDBJ databases">
        <authorList>
            <person name="Li X.-J."/>
            <person name="Feng X.-M."/>
        </authorList>
    </citation>
    <scope>NUCLEOTIDE SEQUENCE [LARGE SCALE GENOMIC DNA]</scope>
    <source>
        <strain evidence="3 4">XMNu-373</strain>
    </source>
</reference>
<dbReference type="InterPro" id="IPR006073">
    <property type="entry name" value="GTP-bd"/>
</dbReference>
<comment type="caution">
    <text evidence="3">The sequence shown here is derived from an EMBL/GenBank/DDBJ whole genome shotgun (WGS) entry which is preliminary data.</text>
</comment>